<evidence type="ECO:0000256" key="1">
    <source>
        <dbReference type="SAM" id="MobiDB-lite"/>
    </source>
</evidence>
<keyword evidence="2" id="KW-1133">Transmembrane helix</keyword>
<proteinExistence type="predicted"/>
<evidence type="ECO:0000256" key="2">
    <source>
        <dbReference type="SAM" id="Phobius"/>
    </source>
</evidence>
<evidence type="ECO:0000313" key="4">
    <source>
        <dbReference type="Proteomes" id="UP000053776"/>
    </source>
</evidence>
<sequence length="130" mass="14569">MNLSAQNPDHKTTCREGATTSENDNGTPCNSENDSGLVTDKDNKSDFFGKTFEVISNKDHIIQASAPMGIVLLLSLLFKYTPLWKVLTKKNKKKPAEMNQELHSVLQEPSTMDDERSIPFSYGAFEYSSY</sequence>
<dbReference type="EMBL" id="KQ234996">
    <property type="protein sequence ID" value="KMZ95209.1"/>
    <property type="molecule type" value="Genomic_DNA"/>
</dbReference>
<feature type="region of interest" description="Disordered" evidence="1">
    <location>
        <begin position="1"/>
        <end position="40"/>
    </location>
</feature>
<gene>
    <name evidence="3" type="ORF">PVMG_05127</name>
</gene>
<evidence type="ECO:0000313" key="3">
    <source>
        <dbReference type="EMBL" id="KMZ95209.1"/>
    </source>
</evidence>
<name>A0A0J9TJ20_PLAVI</name>
<organism evidence="3 4">
    <name type="scientific">Plasmodium vivax Mauritania I</name>
    <dbReference type="NCBI Taxonomy" id="1035515"/>
    <lineage>
        <taxon>Eukaryota</taxon>
        <taxon>Sar</taxon>
        <taxon>Alveolata</taxon>
        <taxon>Apicomplexa</taxon>
        <taxon>Aconoidasida</taxon>
        <taxon>Haemosporida</taxon>
        <taxon>Plasmodiidae</taxon>
        <taxon>Plasmodium</taxon>
        <taxon>Plasmodium (Plasmodium)</taxon>
    </lineage>
</organism>
<feature type="compositionally biased region" description="Polar residues" evidence="1">
    <location>
        <begin position="18"/>
        <end position="36"/>
    </location>
</feature>
<keyword evidence="2" id="KW-0812">Transmembrane</keyword>
<accession>A0A0J9TJ20</accession>
<protein>
    <recommendedName>
        <fullName evidence="5">PIR Superfamily Protein</fullName>
    </recommendedName>
</protein>
<dbReference type="OrthoDB" id="388741at2759"/>
<dbReference type="Proteomes" id="UP000053776">
    <property type="component" value="Unassembled WGS sequence"/>
</dbReference>
<evidence type="ECO:0008006" key="5">
    <source>
        <dbReference type="Google" id="ProtNLM"/>
    </source>
</evidence>
<reference evidence="3 4" key="1">
    <citation type="submission" date="2011-08" db="EMBL/GenBank/DDBJ databases">
        <title>The Genome Sequence of Plasmodium vivax Mauritania I.</title>
        <authorList>
            <consortium name="The Broad Institute Genome Sequencing Platform"/>
            <consortium name="The Broad Institute Genome Sequencing Center for Infectious Disease"/>
            <person name="Neafsey D."/>
            <person name="Carlton J."/>
            <person name="Barnwell J."/>
            <person name="Collins W."/>
            <person name="Escalante A."/>
            <person name="Mullikin J."/>
            <person name="Saul A."/>
            <person name="Guigo R."/>
            <person name="Camara F."/>
            <person name="Young S.K."/>
            <person name="Zeng Q."/>
            <person name="Gargeya S."/>
            <person name="Fitzgerald M."/>
            <person name="Haas B."/>
            <person name="Abouelleil A."/>
            <person name="Alvarado L."/>
            <person name="Arachchi H.M."/>
            <person name="Berlin A."/>
            <person name="Brown A."/>
            <person name="Chapman S.B."/>
            <person name="Chen Z."/>
            <person name="Dunbar C."/>
            <person name="Freedman E."/>
            <person name="Gearin G."/>
            <person name="Gellesch M."/>
            <person name="Goldberg J."/>
            <person name="Griggs A."/>
            <person name="Gujja S."/>
            <person name="Heiman D."/>
            <person name="Howarth C."/>
            <person name="Larson L."/>
            <person name="Lui A."/>
            <person name="MacDonald P.J.P."/>
            <person name="Montmayeur A."/>
            <person name="Murphy C."/>
            <person name="Neiman D."/>
            <person name="Pearson M."/>
            <person name="Priest M."/>
            <person name="Roberts A."/>
            <person name="Saif S."/>
            <person name="Shea T."/>
            <person name="Shenoy N."/>
            <person name="Sisk P."/>
            <person name="Stolte C."/>
            <person name="Sykes S."/>
            <person name="Wortman J."/>
            <person name="Nusbaum C."/>
            <person name="Birren B."/>
        </authorList>
    </citation>
    <scope>NUCLEOTIDE SEQUENCE [LARGE SCALE GENOMIC DNA]</scope>
    <source>
        <strain evidence="3 4">Mauritania I</strain>
    </source>
</reference>
<feature type="transmembrane region" description="Helical" evidence="2">
    <location>
        <begin position="61"/>
        <end position="80"/>
    </location>
</feature>
<dbReference type="AlphaFoldDB" id="A0A0J9TJ20"/>
<keyword evidence="2" id="KW-0472">Membrane</keyword>